<dbReference type="AlphaFoldDB" id="A0A1H8IJ28"/>
<accession>A0A1H8IJ28</accession>
<proteinExistence type="predicted"/>
<feature type="domain" description="DUF1829" evidence="2">
    <location>
        <begin position="161"/>
        <end position="249"/>
    </location>
</feature>
<evidence type="ECO:0008006" key="5">
    <source>
        <dbReference type="Google" id="ProtNLM"/>
    </source>
</evidence>
<gene>
    <name evidence="3" type="ORF">SAMN04487942_0584</name>
</gene>
<sequence length="260" mass="30010">MNWVNTSVDNYYNWLREKTFIQKDLNTDWFLINTPFIGAFNDTIEIYAQKNGSQLKLSDNGETLSNLEIQGLQIQGSKRRKSLLDSILINYGVKIDNDELVIETNIDKFSQSKHNFLSAIIEINDLYVLSNHNVASIFKEDVRNYLDSQDIIFTPDFISKGSTGLEFNFDFQIAQRDKEIVIKSFNTINKSNLPTFLFSWDDIKPVREKITKKNVTAIAIINDIDKEVKTEFLEALKSKNASYILWSEKDSVENKKLLVA</sequence>
<dbReference type="InterPro" id="IPR014961">
    <property type="entry name" value="DUF1829"/>
</dbReference>
<evidence type="ECO:0000259" key="1">
    <source>
        <dbReference type="Pfam" id="PF08861"/>
    </source>
</evidence>
<dbReference type="RefSeq" id="WP_091165456.1">
    <property type="nucleotide sequence ID" value="NZ_CBCSFM010000001.1"/>
</dbReference>
<dbReference type="Pfam" id="PF08861">
    <property type="entry name" value="DUF1828"/>
    <property type="match status" value="1"/>
</dbReference>
<dbReference type="Proteomes" id="UP000198657">
    <property type="component" value="Unassembled WGS sequence"/>
</dbReference>
<evidence type="ECO:0000313" key="4">
    <source>
        <dbReference type="Proteomes" id="UP000198657"/>
    </source>
</evidence>
<evidence type="ECO:0000313" key="3">
    <source>
        <dbReference type="EMBL" id="SEN68361.1"/>
    </source>
</evidence>
<dbReference type="InterPro" id="IPR014960">
    <property type="entry name" value="DUF1828"/>
</dbReference>
<name>A0A1H8IJ28_9FLAO</name>
<dbReference type="Pfam" id="PF08862">
    <property type="entry name" value="DUF1829"/>
    <property type="match status" value="1"/>
</dbReference>
<dbReference type="STRING" id="604089.SAMN04487942_0584"/>
<evidence type="ECO:0000259" key="2">
    <source>
        <dbReference type="Pfam" id="PF08862"/>
    </source>
</evidence>
<dbReference type="OrthoDB" id="1321863at2"/>
<protein>
    <recommendedName>
        <fullName evidence="5">DUF1828 domain-containing protein</fullName>
    </recommendedName>
</protein>
<organism evidence="3 4">
    <name type="scientific">Flavobacterium sinopsychrotolerans</name>
    <dbReference type="NCBI Taxonomy" id="604089"/>
    <lineage>
        <taxon>Bacteria</taxon>
        <taxon>Pseudomonadati</taxon>
        <taxon>Bacteroidota</taxon>
        <taxon>Flavobacteriia</taxon>
        <taxon>Flavobacteriales</taxon>
        <taxon>Flavobacteriaceae</taxon>
        <taxon>Flavobacterium</taxon>
    </lineage>
</organism>
<reference evidence="4" key="1">
    <citation type="submission" date="2016-10" db="EMBL/GenBank/DDBJ databases">
        <authorList>
            <person name="Varghese N."/>
            <person name="Submissions S."/>
        </authorList>
    </citation>
    <scope>NUCLEOTIDE SEQUENCE [LARGE SCALE GENOMIC DNA]</scope>
    <source>
        <strain evidence="4">CGMCC 1.8704</strain>
    </source>
</reference>
<dbReference type="EMBL" id="FODN01000001">
    <property type="protein sequence ID" value="SEN68361.1"/>
    <property type="molecule type" value="Genomic_DNA"/>
</dbReference>
<keyword evidence="4" id="KW-1185">Reference proteome</keyword>
<feature type="domain" description="DUF1828" evidence="1">
    <location>
        <begin position="34"/>
        <end position="123"/>
    </location>
</feature>